<dbReference type="InterPro" id="IPR006674">
    <property type="entry name" value="HD_domain"/>
</dbReference>
<dbReference type="SUPFAM" id="SSF109604">
    <property type="entry name" value="HD-domain/PDEase-like"/>
    <property type="match status" value="1"/>
</dbReference>
<dbReference type="CDD" id="cd00077">
    <property type="entry name" value="HDc"/>
    <property type="match status" value="1"/>
</dbReference>
<dbReference type="InterPro" id="IPR050135">
    <property type="entry name" value="dGTPase-like"/>
</dbReference>
<gene>
    <name evidence="2" type="ordered locus">STHERM_c06730</name>
</gene>
<reference key="1">
    <citation type="submission" date="2009-08" db="EMBL/GenBank/DDBJ databases">
        <title>The genome sequence of Spirochaeta thermophila DSM6192.</title>
        <authorList>
            <person name="Angelov A."/>
            <person name="Mientus M."/>
            <person name="Wittenberg S."/>
            <person name="Lehmann R."/>
            <person name="Liesegang H."/>
            <person name="Daniel R."/>
            <person name="Liebl W."/>
        </authorList>
    </citation>
    <scope>NUCLEOTIDE SEQUENCE</scope>
    <source>
        <strain>DSM 6192</strain>
    </source>
</reference>
<protein>
    <recommendedName>
        <fullName evidence="1">HD/PDEase domain-containing protein</fullName>
    </recommendedName>
</protein>
<evidence type="ECO:0000259" key="1">
    <source>
        <dbReference type="SMART" id="SM00471"/>
    </source>
</evidence>
<dbReference type="EMBL" id="CP001698">
    <property type="protein sequence ID" value="ADN01632.1"/>
    <property type="molecule type" value="Genomic_DNA"/>
</dbReference>
<dbReference type="InterPro" id="IPR045509">
    <property type="entry name" value="HD_assoc_2"/>
</dbReference>
<dbReference type="Gene3D" id="1.10.3210.10">
    <property type="entry name" value="Hypothetical protein af1432"/>
    <property type="match status" value="1"/>
</dbReference>
<dbReference type="GO" id="GO:0008832">
    <property type="term" value="F:dGTPase activity"/>
    <property type="evidence" value="ECO:0007669"/>
    <property type="project" value="TreeGrafter"/>
</dbReference>
<reference evidence="2 3" key="2">
    <citation type="journal article" date="2010" name="J. Bacteriol.">
        <title>Genome sequence of the polysaccharide-degrading, thermophilic anaerobe Spirochaeta thermophila DSM 6192.</title>
        <authorList>
            <person name="Angelov A."/>
            <person name="Liebl S."/>
            <person name="Ballschmiter M."/>
            <person name="Bomeke M."/>
            <person name="Lehmann R."/>
            <person name="Liesegang H."/>
            <person name="Daniel R."/>
            <person name="Liebl W."/>
        </authorList>
    </citation>
    <scope>NUCLEOTIDE SEQUENCE [LARGE SCALE GENOMIC DNA]</scope>
    <source>
        <strain evidence="3">ATCC 49972 / DSM 6192 / RI 19.B1</strain>
    </source>
</reference>
<evidence type="ECO:0000313" key="3">
    <source>
        <dbReference type="Proteomes" id="UP000001296"/>
    </source>
</evidence>
<dbReference type="PANTHER" id="PTHR11373">
    <property type="entry name" value="DEOXYNUCLEOSIDE TRIPHOSPHATE TRIPHOSPHOHYDROLASE"/>
    <property type="match status" value="1"/>
</dbReference>
<organism evidence="2 3">
    <name type="scientific">Winmispira thermophila (strain ATCC 49972 / DSM 6192 / RI 19.B1)</name>
    <name type="common">Spirochaeta thermophila</name>
    <dbReference type="NCBI Taxonomy" id="665571"/>
    <lineage>
        <taxon>Bacteria</taxon>
        <taxon>Pseudomonadati</taxon>
        <taxon>Spirochaetota</taxon>
        <taxon>Spirochaetia</taxon>
        <taxon>Winmispirales</taxon>
        <taxon>Winmispiraceae</taxon>
        <taxon>Winmispira</taxon>
    </lineage>
</organism>
<dbReference type="GO" id="GO:0006203">
    <property type="term" value="P:dGTP catabolic process"/>
    <property type="evidence" value="ECO:0007669"/>
    <property type="project" value="TreeGrafter"/>
</dbReference>
<sequence length="506" mass="56688">MRRAPPAGEMRQAKGRAWPGWRPVFPLHRRRSPPRAHSRERGNVPSARLLPHAALFHYTEHSHPAQAHTSWTHPDPPATIHPMSTHPLSWLLSLPSRPLRDPIWRHIHLPHPLLPLLRTPPFQRLTRIRQLGPTYLLYPGATHTRASHSLGVFSLAWRMLLSLAEHPTFPHLTGEEVLGFLIASLLHDLGHYPYTHSLKDLLLPDGTTLTPHEHLSATLIQEEPLASLIRDAGCDPLIPAAIIDHTLPAPTPHTPFLRALLSGVLDPDKLDYLTRDAFFCGVPYGVQDIDHILTTIRPTASGLAITPSGIPSIEHILFSKYLMYRTVYWHRTVRAATAMMKKAIHHALTERIIDPHQLYLLDDAGLLGLLPPTAPAHTLVEDVHKGTLHTCIWEVPYDPASPLHRAIEHPPTRSRLEAALATLFPSASPLHLILDIPEPLVFETDIHIITEDERTIPYTEARTVFTPGTVHAFTTTIRTIRLFVPPPLADTPPSPRTIEDTLMEAL</sequence>
<accession>E0RR53</accession>
<dbReference type="eggNOG" id="COG1078">
    <property type="taxonomic scope" value="Bacteria"/>
</dbReference>
<dbReference type="PaxDb" id="665571-STHERM_c06730"/>
<feature type="domain" description="HD/PDEase" evidence="1">
    <location>
        <begin position="141"/>
        <end position="282"/>
    </location>
</feature>
<dbReference type="AlphaFoldDB" id="E0RR53"/>
<dbReference type="Proteomes" id="UP000001296">
    <property type="component" value="Chromosome"/>
</dbReference>
<evidence type="ECO:0000313" key="2">
    <source>
        <dbReference type="EMBL" id="ADN01632.1"/>
    </source>
</evidence>
<dbReference type="SMART" id="SM00471">
    <property type="entry name" value="HDc"/>
    <property type="match status" value="1"/>
</dbReference>
<name>E0RR53_WINT6</name>
<dbReference type="Pfam" id="PF19276">
    <property type="entry name" value="HD_assoc_2"/>
    <property type="match status" value="1"/>
</dbReference>
<dbReference type="KEGG" id="sta:STHERM_c06730"/>
<proteinExistence type="predicted"/>
<dbReference type="InterPro" id="IPR003607">
    <property type="entry name" value="HD/PDEase_dom"/>
</dbReference>
<dbReference type="Pfam" id="PF01966">
    <property type="entry name" value="HD"/>
    <property type="match status" value="1"/>
</dbReference>
<dbReference type="HOGENOM" id="CLU_026821_3_1_12"/>
<dbReference type="PANTHER" id="PTHR11373:SF4">
    <property type="entry name" value="DEOXYNUCLEOSIDE TRIPHOSPHATE TRIPHOSPHOHYDROLASE SAMHD1"/>
    <property type="match status" value="1"/>
</dbReference>